<feature type="compositionally biased region" description="Basic residues" evidence="1">
    <location>
        <begin position="58"/>
        <end position="68"/>
    </location>
</feature>
<accession>A0AAP8D2U0</accession>
<protein>
    <submittedName>
        <fullName evidence="2">Uncharacterized protein</fullName>
    </submittedName>
</protein>
<organism evidence="2 3">
    <name type="scientific">Ralstonia solanacearum K60</name>
    <dbReference type="NCBI Taxonomy" id="1091042"/>
    <lineage>
        <taxon>Bacteria</taxon>
        <taxon>Pseudomonadati</taxon>
        <taxon>Pseudomonadota</taxon>
        <taxon>Betaproteobacteria</taxon>
        <taxon>Burkholderiales</taxon>
        <taxon>Burkholderiaceae</taxon>
        <taxon>Ralstonia</taxon>
        <taxon>Ralstonia solanacearum species complex</taxon>
    </lineage>
</organism>
<evidence type="ECO:0000313" key="3">
    <source>
        <dbReference type="Proteomes" id="UP000216164"/>
    </source>
</evidence>
<proteinExistence type="predicted"/>
<dbReference type="AlphaFoldDB" id="A0AAP8D2U0"/>
<name>A0AAP8D2U0_RALSL</name>
<evidence type="ECO:0000256" key="1">
    <source>
        <dbReference type="SAM" id="MobiDB-lite"/>
    </source>
</evidence>
<evidence type="ECO:0000313" key="2">
    <source>
        <dbReference type="EMBL" id="OYQ12007.1"/>
    </source>
</evidence>
<dbReference type="Proteomes" id="UP000216164">
    <property type="component" value="Unassembled WGS sequence"/>
</dbReference>
<sequence length="91" mass="9892">MPSAETCRVLPDRQNARTLPFIGTAGSLEGLGDIVQYTAAEPRPPVNTQPLHWHKRRARGGLRTRPHSPRIAAQIGSPYQPTGTLRISGDA</sequence>
<feature type="region of interest" description="Disordered" evidence="1">
    <location>
        <begin position="58"/>
        <end position="91"/>
    </location>
</feature>
<dbReference type="EMBL" id="NCTK01000001">
    <property type="protein sequence ID" value="OYQ12007.1"/>
    <property type="molecule type" value="Genomic_DNA"/>
</dbReference>
<comment type="caution">
    <text evidence="2">The sequence shown here is derived from an EMBL/GenBank/DDBJ whole genome shotgun (WGS) entry which is preliminary data.</text>
</comment>
<gene>
    <name evidence="2" type="ORF">B7R77_01135</name>
</gene>
<reference evidence="2 3" key="1">
    <citation type="submission" date="2017-04" db="EMBL/GenBank/DDBJ databases">
        <title>Genome Announcement: Closed genomes of Ralstonia solanacearum strains K60, UW551, and UW700.</title>
        <authorList>
            <person name="Hayes M."/>
            <person name="Macintyre A.M."/>
            <person name="Allen C."/>
        </authorList>
    </citation>
    <scope>NUCLEOTIDE SEQUENCE [LARGE SCALE GENOMIC DNA]</scope>
    <source>
        <strain evidence="2 3">UW25</strain>
    </source>
</reference>